<reference evidence="1" key="1">
    <citation type="submission" date="2016-10" db="EMBL/GenBank/DDBJ databases">
        <title>Sequence of Gallionella enrichment culture.</title>
        <authorList>
            <person name="Poehlein A."/>
            <person name="Muehling M."/>
            <person name="Daniel R."/>
        </authorList>
    </citation>
    <scope>NUCLEOTIDE SEQUENCE</scope>
</reference>
<accession>A0A1J5PYI4</accession>
<dbReference type="EMBL" id="MLJW01001844">
    <property type="protein sequence ID" value="OIQ76526.1"/>
    <property type="molecule type" value="Genomic_DNA"/>
</dbReference>
<comment type="caution">
    <text evidence="1">The sequence shown here is derived from an EMBL/GenBank/DDBJ whole genome shotgun (WGS) entry which is preliminary data.</text>
</comment>
<evidence type="ECO:0000313" key="1">
    <source>
        <dbReference type="EMBL" id="OIQ76526.1"/>
    </source>
</evidence>
<proteinExistence type="predicted"/>
<sequence>MSNSSDFARLAKVAMMSSASKPVASIETIFKAASTSLMMSTWPLNSSGVLARLALYSLYRSVRKVCLETSKATARCVGFSSRTKFNSIEVKPYTALVGCPVEVAKVATGSA</sequence>
<organism evidence="1">
    <name type="scientific">mine drainage metagenome</name>
    <dbReference type="NCBI Taxonomy" id="410659"/>
    <lineage>
        <taxon>unclassified sequences</taxon>
        <taxon>metagenomes</taxon>
        <taxon>ecological metagenomes</taxon>
    </lineage>
</organism>
<gene>
    <name evidence="1" type="ORF">GALL_417950</name>
</gene>
<protein>
    <submittedName>
        <fullName evidence="1">Uncharacterized protein</fullName>
    </submittedName>
</protein>
<dbReference type="AlphaFoldDB" id="A0A1J5PYI4"/>
<name>A0A1J5PYI4_9ZZZZ</name>